<feature type="compositionally biased region" description="Acidic residues" evidence="1">
    <location>
        <begin position="299"/>
        <end position="311"/>
    </location>
</feature>
<dbReference type="EMBL" id="JAVHNR010000001">
    <property type="protein sequence ID" value="KAK6356929.1"/>
    <property type="molecule type" value="Genomic_DNA"/>
</dbReference>
<evidence type="ECO:0000313" key="3">
    <source>
        <dbReference type="Proteomes" id="UP001313282"/>
    </source>
</evidence>
<feature type="region of interest" description="Disordered" evidence="1">
    <location>
        <begin position="287"/>
        <end position="311"/>
    </location>
</feature>
<evidence type="ECO:0000256" key="1">
    <source>
        <dbReference type="SAM" id="MobiDB-lite"/>
    </source>
</evidence>
<dbReference type="AlphaFoldDB" id="A0AAN8NHB9"/>
<evidence type="ECO:0000313" key="2">
    <source>
        <dbReference type="EMBL" id="KAK6356929.1"/>
    </source>
</evidence>
<protein>
    <submittedName>
        <fullName evidence="2">Uncharacterized protein</fullName>
    </submittedName>
</protein>
<organism evidence="2 3">
    <name type="scientific">Orbilia javanica</name>
    <dbReference type="NCBI Taxonomy" id="47235"/>
    <lineage>
        <taxon>Eukaryota</taxon>
        <taxon>Fungi</taxon>
        <taxon>Dikarya</taxon>
        <taxon>Ascomycota</taxon>
        <taxon>Pezizomycotina</taxon>
        <taxon>Orbiliomycetes</taxon>
        <taxon>Orbiliales</taxon>
        <taxon>Orbiliaceae</taxon>
        <taxon>Orbilia</taxon>
    </lineage>
</organism>
<keyword evidence="3" id="KW-1185">Reference proteome</keyword>
<name>A0AAN8NHB9_9PEZI</name>
<proteinExistence type="predicted"/>
<reference evidence="2 3" key="1">
    <citation type="submission" date="2019-10" db="EMBL/GenBank/DDBJ databases">
        <authorList>
            <person name="Palmer J.M."/>
        </authorList>
    </citation>
    <scope>NUCLEOTIDE SEQUENCE [LARGE SCALE GENOMIC DNA]</scope>
    <source>
        <strain evidence="2 3">TWF718</strain>
    </source>
</reference>
<sequence>MKGSSWTGFNFALAIQLLLILYVENIHGLVIKVVHYDFVRGKTYTLNLCRPLEANKVVLLQERCDGISSMPGWRVREDSSDYAPPRTVVDLFGPPFGPVTQNTYEEPRPWASWAGSLFYNRDPWKPMMFRSSYDPQEGYEWRLSFEVQRNGEPFVVTPENPLSVGDTLEPIDNPEDTSMTMLEYPSLISCNSPAGRILRRAPSFNRPGARVVLDYEGVKRYGEADCRTVQFVIADLGYIDPSYPVQPPADPYPLDLIPITEESSVDGGSTAGSLVSLDESWASSAFATSSDGSDVSEASSEEFDDGEISEDDPEWQALVRELEAEWEQNGQPLEDINMDDVEIDQVIEQYLASPEAENFDEDVLRYQLEDLGSLDDLDTEIARLEGLLT</sequence>
<dbReference type="Proteomes" id="UP001313282">
    <property type="component" value="Unassembled WGS sequence"/>
</dbReference>
<gene>
    <name evidence="2" type="ORF">TWF718_001267</name>
</gene>
<comment type="caution">
    <text evidence="2">The sequence shown here is derived from an EMBL/GenBank/DDBJ whole genome shotgun (WGS) entry which is preliminary data.</text>
</comment>
<feature type="compositionally biased region" description="Low complexity" evidence="1">
    <location>
        <begin position="289"/>
        <end position="298"/>
    </location>
</feature>
<accession>A0AAN8NHB9</accession>